<dbReference type="AlphaFoldDB" id="A0A7K7TBG9"/>
<protein>
    <submittedName>
        <fullName evidence="7">HYDIN protein</fullName>
    </submittedName>
</protein>
<dbReference type="InterPro" id="IPR033305">
    <property type="entry name" value="Hydin-like"/>
</dbReference>
<keyword evidence="8" id="KW-1185">Reference proteome</keyword>
<dbReference type="InterPro" id="IPR053879">
    <property type="entry name" value="HYDIN_VesB_CFA65-like_Ig"/>
</dbReference>
<gene>
    <name evidence="7" type="primary">Hydin_0</name>
    <name evidence="7" type="ORF">SAPAEN_R13961</name>
</gene>
<evidence type="ECO:0000256" key="2">
    <source>
        <dbReference type="ARBA" id="ARBA00004496"/>
    </source>
</evidence>
<dbReference type="GO" id="GO:1904158">
    <property type="term" value="P:axonemal central apparatus assembly"/>
    <property type="evidence" value="ECO:0007669"/>
    <property type="project" value="TreeGrafter"/>
</dbReference>
<organism evidence="7 8">
    <name type="scientific">Sapayoa aenigma</name>
    <name type="common">broad-billed sapayoa</name>
    <dbReference type="NCBI Taxonomy" id="239371"/>
    <lineage>
        <taxon>Eukaryota</taxon>
        <taxon>Metazoa</taxon>
        <taxon>Chordata</taxon>
        <taxon>Craniata</taxon>
        <taxon>Vertebrata</taxon>
        <taxon>Euteleostomi</taxon>
        <taxon>Archelosauria</taxon>
        <taxon>Archosauria</taxon>
        <taxon>Dinosauria</taxon>
        <taxon>Saurischia</taxon>
        <taxon>Theropoda</taxon>
        <taxon>Coelurosauria</taxon>
        <taxon>Aves</taxon>
        <taxon>Neognathae</taxon>
        <taxon>Neoaves</taxon>
        <taxon>Telluraves</taxon>
        <taxon>Australaves</taxon>
        <taxon>Passeriformes</taxon>
        <taxon>Tyrannidae</taxon>
        <taxon>Sapayoa</taxon>
    </lineage>
</organism>
<dbReference type="GO" id="GO:0005930">
    <property type="term" value="C:axoneme"/>
    <property type="evidence" value="ECO:0007669"/>
    <property type="project" value="TreeGrafter"/>
</dbReference>
<dbReference type="Gene3D" id="2.60.40.10">
    <property type="entry name" value="Immunoglobulins"/>
    <property type="match status" value="3"/>
</dbReference>
<feature type="domain" description="HYDIN/VesB/CFA65-like Ig-like" evidence="6">
    <location>
        <begin position="27"/>
        <end position="118"/>
    </location>
</feature>
<comment type="subcellular location">
    <subcellularLocation>
        <location evidence="1">Cell projection</location>
        <location evidence="1">Cilium</location>
    </subcellularLocation>
    <subcellularLocation>
        <location evidence="2">Cytoplasm</location>
    </subcellularLocation>
</comment>
<keyword evidence="5" id="KW-0966">Cell projection</keyword>
<evidence type="ECO:0000256" key="3">
    <source>
        <dbReference type="ARBA" id="ARBA00022490"/>
    </source>
</evidence>
<feature type="non-terminal residue" evidence="7">
    <location>
        <position position="1"/>
    </location>
</feature>
<evidence type="ECO:0000256" key="5">
    <source>
        <dbReference type="ARBA" id="ARBA00023273"/>
    </source>
</evidence>
<evidence type="ECO:0000256" key="1">
    <source>
        <dbReference type="ARBA" id="ARBA00004138"/>
    </source>
</evidence>
<dbReference type="PANTHER" id="PTHR23053">
    <property type="entry name" value="DLEC1 DELETED IN LUNG AND ESOPHAGEAL CANCER 1"/>
    <property type="match status" value="1"/>
</dbReference>
<feature type="non-terminal residue" evidence="7">
    <location>
        <position position="363"/>
    </location>
</feature>
<dbReference type="PANTHER" id="PTHR23053:SF0">
    <property type="entry name" value="HYDROCEPHALUS-INDUCING PROTEIN HOMOLOG"/>
    <property type="match status" value="1"/>
</dbReference>
<dbReference type="EMBL" id="VZSY01001138">
    <property type="protein sequence ID" value="NXA13716.1"/>
    <property type="molecule type" value="Genomic_DNA"/>
</dbReference>
<name>A0A7K7TBG9_9TYRA</name>
<keyword evidence="3" id="KW-0963">Cytoplasm</keyword>
<dbReference type="InterPro" id="IPR013783">
    <property type="entry name" value="Ig-like_fold"/>
</dbReference>
<dbReference type="OrthoDB" id="442692at2759"/>
<keyword evidence="4" id="KW-0969">Cilium</keyword>
<comment type="caution">
    <text evidence="7">The sequence shown here is derived from an EMBL/GenBank/DDBJ whole genome shotgun (WGS) entry which is preliminary data.</text>
</comment>
<evidence type="ECO:0000313" key="8">
    <source>
        <dbReference type="Proteomes" id="UP000589485"/>
    </source>
</evidence>
<accession>A0A7K7TBG9</accession>
<dbReference type="GO" id="GO:0003341">
    <property type="term" value="P:cilium movement"/>
    <property type="evidence" value="ECO:0007669"/>
    <property type="project" value="TreeGrafter"/>
</dbReference>
<evidence type="ECO:0000256" key="4">
    <source>
        <dbReference type="ARBA" id="ARBA00023069"/>
    </source>
</evidence>
<dbReference type="Pfam" id="PF22544">
    <property type="entry name" value="HYDIN_VesB_CFA65-like_Ig"/>
    <property type="match status" value="2"/>
</dbReference>
<evidence type="ECO:0000313" key="7">
    <source>
        <dbReference type="EMBL" id="NXA13716.1"/>
    </source>
</evidence>
<proteinExistence type="predicted"/>
<sequence>QDYFHQVLCITEREEFFVPIQATAARPVLDFPEQLDFSDCPVNHSTQKILFIHNSGNLEARYHISTQRPFAVFPAMGTLGIGETMELTVEFHPLKIGFYSSSLTPLCFTPGKDIHTSLLGRAVDVNVALDKNSVKFEKTYITLSNHRTVVIHNRTNITAHFRWKSFATEEEEIQQKLRLCHRLSRPAEDKLEDFLKGRYRRLSALSRACENEMAKVEADPMMFPNDVFIIEPLEGEVGPNCSTEINVFFNPQEAQVYEKVAYCDIAGREYRLPLRLTAEGLGPCLRLSFEELDIGKVFAGAVNTYEAILANKGAIDAPFKLISPITTQGSCFTFVPQQGIIAPNGFQSIQISFCSTIMGDFCE</sequence>
<dbReference type="Proteomes" id="UP000589485">
    <property type="component" value="Unassembled WGS sequence"/>
</dbReference>
<feature type="domain" description="HYDIN/VesB/CFA65-like Ig-like" evidence="6">
    <location>
        <begin position="283"/>
        <end position="361"/>
    </location>
</feature>
<evidence type="ECO:0000259" key="6">
    <source>
        <dbReference type="Pfam" id="PF22544"/>
    </source>
</evidence>
<reference evidence="7 8" key="1">
    <citation type="submission" date="2019-09" db="EMBL/GenBank/DDBJ databases">
        <title>Bird 10,000 Genomes (B10K) Project - Family phase.</title>
        <authorList>
            <person name="Zhang G."/>
        </authorList>
    </citation>
    <scope>NUCLEOTIDE SEQUENCE [LARGE SCALE GENOMIC DNA]</scope>
    <source>
        <strain evidence="7">B10K-DU-030-41</strain>
        <tissue evidence="7">Muscle</tissue>
    </source>
</reference>